<evidence type="ECO:0000256" key="14">
    <source>
        <dbReference type="ARBA" id="ARBA00023242"/>
    </source>
</evidence>
<evidence type="ECO:0000256" key="22">
    <source>
        <dbReference type="SAM" id="MobiDB-lite"/>
    </source>
</evidence>
<evidence type="ECO:0000256" key="20">
    <source>
        <dbReference type="ARBA" id="ARBA00045702"/>
    </source>
</evidence>
<evidence type="ECO:0000256" key="5">
    <source>
        <dbReference type="ARBA" id="ARBA00017386"/>
    </source>
</evidence>
<dbReference type="EMBL" id="SSOP01000046">
    <property type="protein sequence ID" value="KAB5593077.1"/>
    <property type="molecule type" value="Genomic_DNA"/>
</dbReference>
<keyword evidence="7" id="KW-0547">Nucleotide-binding</keyword>
<evidence type="ECO:0000256" key="6">
    <source>
        <dbReference type="ARBA" id="ARBA00022723"/>
    </source>
</evidence>
<keyword evidence="25" id="KW-1185">Reference proteome</keyword>
<feature type="compositionally biased region" description="Polar residues" evidence="22">
    <location>
        <begin position="1077"/>
        <end position="1086"/>
    </location>
</feature>
<dbReference type="GO" id="GO:0043139">
    <property type="term" value="F:5'-3' DNA helicase activity"/>
    <property type="evidence" value="ECO:0007669"/>
    <property type="project" value="UniProtKB-EC"/>
</dbReference>
<evidence type="ECO:0000256" key="17">
    <source>
        <dbReference type="ARBA" id="ARBA00044969"/>
    </source>
</evidence>
<comment type="caution">
    <text evidence="24">The sequence shown here is derived from an EMBL/GenBank/DDBJ whole genome shotgun (WGS) entry which is preliminary data.</text>
</comment>
<dbReference type="Gene3D" id="3.40.50.300">
    <property type="entry name" value="P-loop containing nucleotide triphosphate hydrolases"/>
    <property type="match status" value="3"/>
</dbReference>
<name>A0A5N5QP91_9AGAM</name>
<evidence type="ECO:0000256" key="19">
    <source>
        <dbReference type="ARBA" id="ARBA00045008"/>
    </source>
</evidence>
<keyword evidence="10" id="KW-0067">ATP-binding</keyword>
<keyword evidence="12" id="KW-0411">Iron-sulfur</keyword>
<dbReference type="Pfam" id="PF06733">
    <property type="entry name" value="DEAD_2"/>
    <property type="match status" value="1"/>
</dbReference>
<dbReference type="InterPro" id="IPR045028">
    <property type="entry name" value="DinG/Rad3-like"/>
</dbReference>
<comment type="function">
    <text evidence="20">ATP-dependent DNA helicase important for chromosome transmission and normal cell cycle progression in G(2)/M. May have a role in changing DNA topology to allow the loading of proteins involved in maintaining sister chromatid cohesion in the vicinity of the centromeres. Has a specific role in chromosome segregation during meiosis II.</text>
</comment>
<dbReference type="NCBIfam" id="TIGR00604">
    <property type="entry name" value="rad3"/>
    <property type="match status" value="1"/>
</dbReference>
<dbReference type="GO" id="GO:0003677">
    <property type="term" value="F:DNA binding"/>
    <property type="evidence" value="ECO:0007669"/>
    <property type="project" value="InterPro"/>
</dbReference>
<dbReference type="OrthoDB" id="267079at2759"/>
<evidence type="ECO:0000256" key="21">
    <source>
        <dbReference type="ARBA" id="ARBA00048954"/>
    </source>
</evidence>
<protein>
    <recommendedName>
        <fullName evidence="5">ATP-dependent DNA helicase CHL1</fullName>
        <ecNumber evidence="17">5.6.2.3</ecNumber>
    </recommendedName>
    <alternativeName>
        <fullName evidence="4">ATP-dependent DNA helicase chl1</fullName>
    </alternativeName>
    <alternativeName>
        <fullName evidence="16">Chromosome loss protein 1</fullName>
    </alternativeName>
    <alternativeName>
        <fullName evidence="18 19">DNA 5'-3' helicase CHL1</fullName>
    </alternativeName>
</protein>
<dbReference type="GO" id="GO:0051536">
    <property type="term" value="F:iron-sulfur cluster binding"/>
    <property type="evidence" value="ECO:0007669"/>
    <property type="project" value="UniProtKB-KW"/>
</dbReference>
<dbReference type="PANTHER" id="PTHR11472:SF41">
    <property type="entry name" value="ATP-DEPENDENT DNA HELICASE DDX11-RELATED"/>
    <property type="match status" value="1"/>
</dbReference>
<dbReference type="GO" id="GO:0005524">
    <property type="term" value="F:ATP binding"/>
    <property type="evidence" value="ECO:0007669"/>
    <property type="project" value="UniProtKB-KW"/>
</dbReference>
<evidence type="ECO:0000256" key="2">
    <source>
        <dbReference type="ARBA" id="ARBA00004123"/>
    </source>
</evidence>
<proteinExistence type="inferred from homology"/>
<accession>A0A5N5QP91</accession>
<evidence type="ECO:0000256" key="1">
    <source>
        <dbReference type="ARBA" id="ARBA00001966"/>
    </source>
</evidence>
<dbReference type="SMART" id="SM00491">
    <property type="entry name" value="HELICc2"/>
    <property type="match status" value="1"/>
</dbReference>
<dbReference type="GO" id="GO:0016818">
    <property type="term" value="F:hydrolase activity, acting on acid anhydrides, in phosphorus-containing anhydrides"/>
    <property type="evidence" value="ECO:0007669"/>
    <property type="project" value="InterPro"/>
</dbReference>
<dbReference type="InterPro" id="IPR010614">
    <property type="entry name" value="RAD3-like_helicase_DEAD"/>
</dbReference>
<feature type="region of interest" description="Disordered" evidence="22">
    <location>
        <begin position="595"/>
        <end position="616"/>
    </location>
</feature>
<dbReference type="InterPro" id="IPR027417">
    <property type="entry name" value="P-loop_NTPase"/>
</dbReference>
<feature type="region of interest" description="Disordered" evidence="22">
    <location>
        <begin position="1060"/>
        <end position="1086"/>
    </location>
</feature>
<evidence type="ECO:0000256" key="4">
    <source>
        <dbReference type="ARBA" id="ARBA00016387"/>
    </source>
</evidence>
<gene>
    <name evidence="24" type="ORF">CTheo_3459</name>
</gene>
<evidence type="ECO:0000256" key="9">
    <source>
        <dbReference type="ARBA" id="ARBA00022806"/>
    </source>
</evidence>
<comment type="subcellular location">
    <subcellularLocation>
        <location evidence="2">Nucleus</location>
    </subcellularLocation>
</comment>
<feature type="compositionally biased region" description="Basic and acidic residues" evidence="22">
    <location>
        <begin position="599"/>
        <end position="608"/>
    </location>
</feature>
<feature type="compositionally biased region" description="Acidic residues" evidence="22">
    <location>
        <begin position="338"/>
        <end position="350"/>
    </location>
</feature>
<evidence type="ECO:0000259" key="23">
    <source>
        <dbReference type="PROSITE" id="PS51193"/>
    </source>
</evidence>
<feature type="domain" description="Helicase ATP-binding" evidence="23">
    <location>
        <begin position="199"/>
        <end position="576"/>
    </location>
</feature>
<dbReference type="GO" id="GO:0034085">
    <property type="term" value="P:establishment of sister chromatid cohesion"/>
    <property type="evidence" value="ECO:0007669"/>
    <property type="project" value="TreeGrafter"/>
</dbReference>
<evidence type="ECO:0000313" key="25">
    <source>
        <dbReference type="Proteomes" id="UP000383932"/>
    </source>
</evidence>
<organism evidence="24 25">
    <name type="scientific">Ceratobasidium theobromae</name>
    <dbReference type="NCBI Taxonomy" id="1582974"/>
    <lineage>
        <taxon>Eukaryota</taxon>
        <taxon>Fungi</taxon>
        <taxon>Dikarya</taxon>
        <taxon>Basidiomycota</taxon>
        <taxon>Agaricomycotina</taxon>
        <taxon>Agaricomycetes</taxon>
        <taxon>Cantharellales</taxon>
        <taxon>Ceratobasidiaceae</taxon>
        <taxon>Ceratobasidium</taxon>
    </lineage>
</organism>
<dbReference type="GO" id="GO:0006139">
    <property type="term" value="P:nucleobase-containing compound metabolic process"/>
    <property type="evidence" value="ECO:0007669"/>
    <property type="project" value="InterPro"/>
</dbReference>
<evidence type="ECO:0000256" key="12">
    <source>
        <dbReference type="ARBA" id="ARBA00023014"/>
    </source>
</evidence>
<keyword evidence="11" id="KW-0408">Iron</keyword>
<dbReference type="AlphaFoldDB" id="A0A5N5QP91"/>
<evidence type="ECO:0000256" key="15">
    <source>
        <dbReference type="ARBA" id="ARBA00023306"/>
    </source>
</evidence>
<comment type="catalytic activity">
    <reaction evidence="21">
        <text>ATP + H2O = ADP + phosphate + H(+)</text>
        <dbReference type="Rhea" id="RHEA:13065"/>
        <dbReference type="ChEBI" id="CHEBI:15377"/>
        <dbReference type="ChEBI" id="CHEBI:15378"/>
        <dbReference type="ChEBI" id="CHEBI:30616"/>
        <dbReference type="ChEBI" id="CHEBI:43474"/>
        <dbReference type="ChEBI" id="CHEBI:456216"/>
        <dbReference type="EC" id="5.6.2.3"/>
    </reaction>
</comment>
<comment type="cofactor">
    <cofactor evidence="1">
        <name>[4Fe-4S] cluster</name>
        <dbReference type="ChEBI" id="CHEBI:49883"/>
    </cofactor>
</comment>
<dbReference type="PANTHER" id="PTHR11472">
    <property type="entry name" value="DNA REPAIR DEAD HELICASE RAD3/XP-D SUBFAMILY MEMBER"/>
    <property type="match status" value="1"/>
</dbReference>
<evidence type="ECO:0000313" key="24">
    <source>
        <dbReference type="EMBL" id="KAB5593077.1"/>
    </source>
</evidence>
<dbReference type="InterPro" id="IPR006555">
    <property type="entry name" value="ATP-dep_Helicase_C"/>
</dbReference>
<evidence type="ECO:0000256" key="8">
    <source>
        <dbReference type="ARBA" id="ARBA00022801"/>
    </source>
</evidence>
<dbReference type="GO" id="GO:0005634">
    <property type="term" value="C:nucleus"/>
    <property type="evidence" value="ECO:0007669"/>
    <property type="project" value="UniProtKB-SubCell"/>
</dbReference>
<evidence type="ECO:0000256" key="7">
    <source>
        <dbReference type="ARBA" id="ARBA00022741"/>
    </source>
</evidence>
<dbReference type="InterPro" id="IPR006554">
    <property type="entry name" value="Helicase-like_DEXD_c2"/>
</dbReference>
<keyword evidence="6" id="KW-0479">Metal-binding</keyword>
<dbReference type="CDD" id="cd18788">
    <property type="entry name" value="SF2_C_XPD"/>
    <property type="match status" value="1"/>
</dbReference>
<feature type="region of interest" description="Disordered" evidence="22">
    <location>
        <begin position="308"/>
        <end position="350"/>
    </location>
</feature>
<dbReference type="Pfam" id="PF13307">
    <property type="entry name" value="Helicase_C_2"/>
    <property type="match status" value="1"/>
</dbReference>
<dbReference type="SUPFAM" id="SSF52540">
    <property type="entry name" value="P-loop containing nucleoside triphosphate hydrolases"/>
    <property type="match status" value="1"/>
</dbReference>
<dbReference type="Proteomes" id="UP000383932">
    <property type="component" value="Unassembled WGS sequence"/>
</dbReference>
<dbReference type="InterPro" id="IPR014013">
    <property type="entry name" value="Helic_SF1/SF2_ATP-bd_DinG/Rad3"/>
</dbReference>
<keyword evidence="14" id="KW-0539">Nucleus</keyword>
<comment type="similarity">
    <text evidence="3">Belongs to the DEAD box helicase family. DEAH subfamily. DDX11/CHL1 sub-subfamily.</text>
</comment>
<dbReference type="PROSITE" id="PS51193">
    <property type="entry name" value="HELICASE_ATP_BIND_2"/>
    <property type="match status" value="1"/>
</dbReference>
<evidence type="ECO:0000256" key="16">
    <source>
        <dbReference type="ARBA" id="ARBA00029709"/>
    </source>
</evidence>
<evidence type="ECO:0000256" key="13">
    <source>
        <dbReference type="ARBA" id="ARBA00023235"/>
    </source>
</evidence>
<dbReference type="InterPro" id="IPR013020">
    <property type="entry name" value="Rad3/Chl1-like"/>
</dbReference>
<evidence type="ECO:0000256" key="18">
    <source>
        <dbReference type="ARBA" id="ARBA00044998"/>
    </source>
</evidence>
<evidence type="ECO:0000256" key="10">
    <source>
        <dbReference type="ARBA" id="ARBA00022840"/>
    </source>
</evidence>
<keyword evidence="13" id="KW-0413">Isomerase</keyword>
<sequence>MSHQSPEPENSKGSAHKAGAAICTASNYGGQARGLVVDWRTDLPHADLEKSIIVPCTEEISARITPNPQLCLHYLDFIRPSDGTRILRPGFRVYETMRRNRAIRPLNSVYSAYLDGPVELYLIKISPWIGYQICMTDGQVVKELGVDKPPPETPPSLCNHLTWPLLIQQQQQQTYLINFKTRICIITPHSMDTLHLPTPDSFPAFPYQPYDIQFELMKNLYTALEGRKIAILESPTGTGKSLSLLCGAMTWLRDNKQRAIRGELETLKLSIQNDNEPEWVSRQILERHKRDLEQAEADLEERLQAAKRREEKIRQQERGRARKRMKLTEDESAKHPEDDDAYLPDGDVSDEEDNISPAVRALMQKLEASRRNDDQMVQLEEPSCTKIYYASRTHTQLSQFLGELRKTPYQTNARTVPLGSRKNLCINDDVRKGRYGADIDEACRGLATEKEGKRCKYLPPPTEETKMIDMRDHILSSPRDIEDLESLGRQTSTCPYYGARRAIKQAEKRARDALGIDLTDQVVIVDEAHNLIDTILAVHTLPVSAATLRVSKTQVDLYRSKFRTRLKTKHVVHLTRLSVLLGALQNFIESWLSGNASATDDKQPDGKGGKKKPPQEEMFGVADFMRMLGAHAENINPLEIEQYLRESKIARKISGYSDKLADAAATSDPSKQAANSRRKGMTPPLHAVESLLLALANPDEDGRIFLSRSGAPGVETAHLKYQLLNPSTHFREVVEKARSVILAGGTMSPIGDFHAQLFSYVPPERLVVYSCGHVVPKSNIKTVVLGRGPRGRALEFKFSARGDEDLVAELGQTILNLTNLVPNGFVVFLPSYTFLTLVKTAWNKGENKILEKLGKKKKVFYEPQENADVENVLREFSVAADKPTESFTGALLFAVVGAKLSEGLNFSDGLARAVAIVGLPFANLGSAELQARMKYVREHNTSSGSSGIDAGKELYENLCMRATNQSIGRAIRHQADWAALILIDQRYGTLRIRSKLPGWIGTELEVAERFGDAIRQLGEFFRSKKGPYYAGATNRHTPVMSPPHLLFKLKITDISENPTTYNPYKKTPRVRAGVRTPGNNSGQAEPQSCVRRVDWLTDLPDGDLENSVIIPCTDAISVRLTPNPQLSLHYLDFICPKEGTRLPRPGLRVYQTERGYRATRPLKTMRVANKDGPIQLYLVQASPWTGFQICTSEDQVIKEIGVSITIEPKEPGPDGPARPWLGKPW</sequence>
<keyword evidence="8" id="KW-0378">Hydrolase</keyword>
<dbReference type="SMART" id="SM00488">
    <property type="entry name" value="DEXDc2"/>
    <property type="match status" value="1"/>
</dbReference>
<feature type="region of interest" description="Disordered" evidence="22">
    <location>
        <begin position="661"/>
        <end position="681"/>
    </location>
</feature>
<feature type="compositionally biased region" description="Basic and acidic residues" evidence="22">
    <location>
        <begin position="326"/>
        <end position="337"/>
    </location>
</feature>
<reference evidence="24 25" key="1">
    <citation type="journal article" date="2019" name="Fungal Biol. Biotechnol.">
        <title>Draft genome sequence of fastidious pathogen Ceratobasidium theobromae, which causes vascular-streak dieback in Theobroma cacao.</title>
        <authorList>
            <person name="Ali S.S."/>
            <person name="Asman A."/>
            <person name="Shao J."/>
            <person name="Firmansyah A.P."/>
            <person name="Susilo A.W."/>
            <person name="Rosmana A."/>
            <person name="McMahon P."/>
            <person name="Junaid M."/>
            <person name="Guest D."/>
            <person name="Kheng T.Y."/>
            <person name="Meinhardt L.W."/>
            <person name="Bailey B.A."/>
        </authorList>
    </citation>
    <scope>NUCLEOTIDE SEQUENCE [LARGE SCALE GENOMIC DNA]</scope>
    <source>
        <strain evidence="24 25">CT2</strain>
    </source>
</reference>
<feature type="compositionally biased region" description="Basic and acidic residues" evidence="22">
    <location>
        <begin position="308"/>
        <end position="319"/>
    </location>
</feature>
<keyword evidence="9" id="KW-0347">Helicase</keyword>
<keyword evidence="15" id="KW-0131">Cell cycle</keyword>
<dbReference type="EC" id="5.6.2.3" evidence="17"/>
<evidence type="ECO:0000256" key="3">
    <source>
        <dbReference type="ARBA" id="ARBA00008435"/>
    </source>
</evidence>
<evidence type="ECO:0000256" key="11">
    <source>
        <dbReference type="ARBA" id="ARBA00023004"/>
    </source>
</evidence>
<dbReference type="GO" id="GO:0046872">
    <property type="term" value="F:metal ion binding"/>
    <property type="evidence" value="ECO:0007669"/>
    <property type="project" value="UniProtKB-KW"/>
</dbReference>